<protein>
    <submittedName>
        <fullName evidence="2">Transcriptional activator domain-containing protein</fullName>
    </submittedName>
</protein>
<dbReference type="Gene3D" id="1.25.40.10">
    <property type="entry name" value="Tetratricopeptide repeat domain"/>
    <property type="match status" value="2"/>
</dbReference>
<evidence type="ECO:0000313" key="3">
    <source>
        <dbReference type="Proteomes" id="UP000304148"/>
    </source>
</evidence>
<dbReference type="SMART" id="SM00028">
    <property type="entry name" value="TPR"/>
    <property type="match status" value="3"/>
</dbReference>
<evidence type="ECO:0000259" key="1">
    <source>
        <dbReference type="SMART" id="SM01043"/>
    </source>
</evidence>
<dbReference type="InterPro" id="IPR019734">
    <property type="entry name" value="TPR_rpt"/>
</dbReference>
<dbReference type="EMBL" id="LS992241">
    <property type="protein sequence ID" value="SYX82036.1"/>
    <property type="molecule type" value="Genomic_DNA"/>
</dbReference>
<proteinExistence type="predicted"/>
<dbReference type="SUPFAM" id="SSF48452">
    <property type="entry name" value="TPR-like"/>
    <property type="match status" value="2"/>
</dbReference>
<dbReference type="SUPFAM" id="SSF52540">
    <property type="entry name" value="P-loop containing nucleoside triphosphate hydrolases"/>
    <property type="match status" value="1"/>
</dbReference>
<dbReference type="Gene3D" id="1.10.10.10">
    <property type="entry name" value="Winged helix-like DNA-binding domain superfamily/Winged helix DNA-binding domain"/>
    <property type="match status" value="1"/>
</dbReference>
<evidence type="ECO:0000313" key="2">
    <source>
        <dbReference type="EMBL" id="SYX82036.1"/>
    </source>
</evidence>
<dbReference type="PANTHER" id="PTHR35807:SF2">
    <property type="entry name" value="TRANSCRIPTIONAL ACTIVATOR DOMAIN"/>
    <property type="match status" value="1"/>
</dbReference>
<dbReference type="InterPro" id="IPR059106">
    <property type="entry name" value="WHD_MalT"/>
</dbReference>
<name>A0A383R6S2_PAEAL</name>
<dbReference type="RefSeq" id="WP_172619384.1">
    <property type="nucleotide sequence ID" value="NZ_LS992241.1"/>
</dbReference>
<reference evidence="3" key="1">
    <citation type="submission" date="2018-08" db="EMBL/GenBank/DDBJ databases">
        <authorList>
            <person name="Chevrot R."/>
        </authorList>
    </citation>
    <scope>NUCLEOTIDE SEQUENCE [LARGE SCALE GENOMIC DNA]</scope>
</reference>
<accession>A0A383R6S2</accession>
<dbReference type="InterPro" id="IPR036388">
    <property type="entry name" value="WH-like_DNA-bd_sf"/>
</dbReference>
<dbReference type="Pfam" id="PF25873">
    <property type="entry name" value="WHD_MalT"/>
    <property type="match status" value="1"/>
</dbReference>
<organism evidence="2 3">
    <name type="scientific">Paenibacillus alvei</name>
    <name type="common">Bacillus alvei</name>
    <dbReference type="NCBI Taxonomy" id="44250"/>
    <lineage>
        <taxon>Bacteria</taxon>
        <taxon>Bacillati</taxon>
        <taxon>Bacillota</taxon>
        <taxon>Bacilli</taxon>
        <taxon>Bacillales</taxon>
        <taxon>Paenibacillaceae</taxon>
        <taxon>Paenibacillus</taxon>
    </lineage>
</organism>
<gene>
    <name evidence="2" type="ORF">PBLR_10456</name>
</gene>
<dbReference type="InterPro" id="IPR005158">
    <property type="entry name" value="BTAD"/>
</dbReference>
<dbReference type="Proteomes" id="UP000304148">
    <property type="component" value="Chromosome"/>
</dbReference>
<feature type="domain" description="Bacterial transcriptional activator" evidence="1">
    <location>
        <begin position="968"/>
        <end position="1110"/>
    </location>
</feature>
<dbReference type="AlphaFoldDB" id="A0A383R6S2"/>
<dbReference type="PANTHER" id="PTHR35807">
    <property type="entry name" value="TRANSCRIPTIONAL REGULATOR REDD-RELATED"/>
    <property type="match status" value="1"/>
</dbReference>
<dbReference type="SMART" id="SM01043">
    <property type="entry name" value="BTAD"/>
    <property type="match status" value="1"/>
</dbReference>
<dbReference type="Pfam" id="PF03704">
    <property type="entry name" value="BTAD"/>
    <property type="match status" value="1"/>
</dbReference>
<sequence length="1118" mass="127958">MKEGRVLKMKLMPPPLKKQLLHRPRLAKVLTRITDFPLTILTSGPGFGKTTALSAYLRSSDMTYAWYGASPQDNDFIPFVSHIIYTLRQSVPEFGESLLAELHSGGNRNSSEDIIALADLFLNELVSLSERTILIIDDYHLVEPTTSIDEWMQYVVSYLPDCDKMGIVISSRAKPQWDGLAALRIRGHVLEIGKEELAFNEEEIDVLYSDYYGYPLTKQQLERIYKQTEGWIIAVQLIWQRLLSSNGSLEELLQAPRDTMEELFQFLALELFQKQSLSMRSFMLETSIFDELTGDWCDAVCGRSGSHALLFELCGSGFLSAVDDKQFRYHALFREFLLDQLRRQHNRYVSLAKQAIHIFASRGRYDLAMAQAMVLQDGEETALLLQDGGEELIQGGHLEFVHASLLTIPERTKRRYPYLHVLHGDIMRYRCQYEEASAQYRIAEYEADSASNRIVQMMALEGQALLFLDTIQPGKAEPLLERAIAIAESLYGGRIMHVDRIESVHLRHSSYESGGRVRTGERERLGRLYTLMAENMLNAGRGTEAQLWYDRAIHIHAEGRDWLLEARLFLRTGRLHKAKSKLMHAQMMEQEQGSLFRGLSYHSKTLSRSHREIDLLLSLISSMCGEPIAAKEAAEAGMMQGIRLKAPFVEACGWMRMGHAAQLTGKYDAKVAADCYQTALSIMERLEVKRGSAEPYMGLCLLFGRARSADTALRYGHSAWEKTQFANDGWLTSLIRLSMGIALFNANRYAEAEDVFRECSERFLACGDGFGSAAVEMWLALCAYRTEQDSKFAVAMERFLGRTEREGYSFLITRRTLFGPSDTQQLIPLLIEAVRLDICRSYASTMLTELGLDQLTYHPGYTLYIHTLGNFVVQLGDIELSDKDWQRGKAKELFQLLVTRRTRSLTKEELLDSLFPQSEEKAANRDFKVALNALNTALEPHRRVRSNPYYIIRRGTTYQLNPTAGWVLDANRFEMAIEQGLEAGDVEQAIKLLEEGLLIYEGDYMPERRYEDWCIEERERLQVLFMRGAERLSCHYVAMNTFDKAIRWAESIVAKDRCWEEAYRILIACHLQMNNRNQALRWYNKCRKALEEELGIEPMKDIRELVQDISSVILGDDE</sequence>
<dbReference type="InterPro" id="IPR027417">
    <property type="entry name" value="P-loop_NTPase"/>
</dbReference>
<dbReference type="InterPro" id="IPR051677">
    <property type="entry name" value="AfsR-DnrI-RedD_regulator"/>
</dbReference>
<dbReference type="InterPro" id="IPR011990">
    <property type="entry name" value="TPR-like_helical_dom_sf"/>
</dbReference>